<evidence type="ECO:0000313" key="3">
    <source>
        <dbReference type="Proteomes" id="UP000809789"/>
    </source>
</evidence>
<sequence length="298" mass="34266">MINCRAMVLPTSPTLYFLQSHELLCFQYFIHVIGPMLDLFDNARHFTDIVPSRRRTSLSSPDHAVTWIDDQRHRKAYCHTKSGIATYEMLDGSNRDWERHLKGAFWIQPCQDNNGESGGLRMAVWWVWLRQDIWAAFRDKRKALTIWRPTKPLVSLTADELATRILYILAKVVQYASEEETSSTGIAARIHQGDQLLRSLQDWHQLLPASFKPFHTEPTETAFPVIWMAADMKTAKRFDCSSRLYHEEMMSSTPGANPASMIPTKTRESEAQSWPIKAHDDQGSRHGADFSGESQPRF</sequence>
<organism evidence="2 3">
    <name type="scientific">Elsinoe batatas</name>
    <dbReference type="NCBI Taxonomy" id="2601811"/>
    <lineage>
        <taxon>Eukaryota</taxon>
        <taxon>Fungi</taxon>
        <taxon>Dikarya</taxon>
        <taxon>Ascomycota</taxon>
        <taxon>Pezizomycotina</taxon>
        <taxon>Dothideomycetes</taxon>
        <taxon>Dothideomycetidae</taxon>
        <taxon>Myriangiales</taxon>
        <taxon>Elsinoaceae</taxon>
        <taxon>Elsinoe</taxon>
    </lineage>
</organism>
<reference evidence="2" key="1">
    <citation type="submission" date="2021-07" db="EMBL/GenBank/DDBJ databases">
        <title>Elsinoe batatas strain:CRI-CJ2 Genome sequencing and assembly.</title>
        <authorList>
            <person name="Huang L."/>
        </authorList>
    </citation>
    <scope>NUCLEOTIDE SEQUENCE</scope>
    <source>
        <strain evidence="2">CRI-CJ2</strain>
    </source>
</reference>
<comment type="caution">
    <text evidence="2">The sequence shown here is derived from an EMBL/GenBank/DDBJ whole genome shotgun (WGS) entry which is preliminary data.</text>
</comment>
<dbReference type="AlphaFoldDB" id="A0A8K0L5S4"/>
<evidence type="ECO:0000256" key="1">
    <source>
        <dbReference type="SAM" id="MobiDB-lite"/>
    </source>
</evidence>
<evidence type="ECO:0000313" key="2">
    <source>
        <dbReference type="EMBL" id="KAG8629707.1"/>
    </source>
</evidence>
<keyword evidence="3" id="KW-1185">Reference proteome</keyword>
<accession>A0A8K0L5S4</accession>
<name>A0A8K0L5S4_9PEZI</name>
<dbReference type="EMBL" id="JAESVG020000002">
    <property type="protein sequence ID" value="KAG8629707.1"/>
    <property type="molecule type" value="Genomic_DNA"/>
</dbReference>
<gene>
    <name evidence="2" type="ORF">KVT40_001326</name>
</gene>
<protein>
    <submittedName>
        <fullName evidence="2">Uncharacterized protein</fullName>
    </submittedName>
</protein>
<dbReference type="Proteomes" id="UP000809789">
    <property type="component" value="Unassembled WGS sequence"/>
</dbReference>
<feature type="compositionally biased region" description="Basic and acidic residues" evidence="1">
    <location>
        <begin position="277"/>
        <end position="288"/>
    </location>
</feature>
<dbReference type="OrthoDB" id="5319341at2759"/>
<feature type="region of interest" description="Disordered" evidence="1">
    <location>
        <begin position="250"/>
        <end position="298"/>
    </location>
</feature>
<proteinExistence type="predicted"/>